<keyword evidence="3" id="KW-0597">Phosphoprotein</keyword>
<dbReference type="Proteomes" id="UP001480973">
    <property type="component" value="Unassembled WGS sequence"/>
</dbReference>
<evidence type="ECO:0000256" key="1">
    <source>
        <dbReference type="ARBA" id="ARBA00018672"/>
    </source>
</evidence>
<dbReference type="PANTHER" id="PTHR37299">
    <property type="entry name" value="TRANSCRIPTIONAL REGULATOR-RELATED"/>
    <property type="match status" value="1"/>
</dbReference>
<dbReference type="Gene3D" id="2.40.50.1020">
    <property type="entry name" value="LytTr DNA-binding domain"/>
    <property type="match status" value="1"/>
</dbReference>
<dbReference type="EMBL" id="JBBMES010000030">
    <property type="protein sequence ID" value="MEQ2536314.1"/>
    <property type="molecule type" value="Genomic_DNA"/>
</dbReference>
<gene>
    <name evidence="6" type="ORF">WMO38_14520</name>
</gene>
<accession>A0ABV1GS35</accession>
<feature type="domain" description="Response regulatory" evidence="4">
    <location>
        <begin position="2"/>
        <end position="123"/>
    </location>
</feature>
<dbReference type="Pfam" id="PF04397">
    <property type="entry name" value="LytTR"/>
    <property type="match status" value="1"/>
</dbReference>
<dbReference type="PROSITE" id="PS50930">
    <property type="entry name" value="HTH_LYTTR"/>
    <property type="match status" value="1"/>
</dbReference>
<evidence type="ECO:0000313" key="7">
    <source>
        <dbReference type="Proteomes" id="UP001480973"/>
    </source>
</evidence>
<reference evidence="6 7" key="1">
    <citation type="submission" date="2024-03" db="EMBL/GenBank/DDBJ databases">
        <title>Human intestinal bacterial collection.</title>
        <authorList>
            <person name="Pauvert C."/>
            <person name="Hitch T.C.A."/>
            <person name="Clavel T."/>
        </authorList>
    </citation>
    <scope>NUCLEOTIDE SEQUENCE [LARGE SCALE GENOMIC DNA]</scope>
    <source>
        <strain evidence="6 7">CLA-JM-H10</strain>
    </source>
</reference>
<feature type="modified residue" description="4-aspartylphosphate" evidence="3">
    <location>
        <position position="55"/>
    </location>
</feature>
<dbReference type="InterPro" id="IPR011006">
    <property type="entry name" value="CheY-like_superfamily"/>
</dbReference>
<evidence type="ECO:0000256" key="3">
    <source>
        <dbReference type="PROSITE-ProRule" id="PRU00169"/>
    </source>
</evidence>
<proteinExistence type="predicted"/>
<dbReference type="PANTHER" id="PTHR37299:SF1">
    <property type="entry name" value="STAGE 0 SPORULATION PROTEIN A HOMOLOG"/>
    <property type="match status" value="1"/>
</dbReference>
<organism evidence="6 7">
    <name type="scientific">Lachnospira intestinalis</name>
    <dbReference type="NCBI Taxonomy" id="3133158"/>
    <lineage>
        <taxon>Bacteria</taxon>
        <taxon>Bacillati</taxon>
        <taxon>Bacillota</taxon>
        <taxon>Clostridia</taxon>
        <taxon>Lachnospirales</taxon>
        <taxon>Lachnospiraceae</taxon>
        <taxon>Lachnospira</taxon>
    </lineage>
</organism>
<comment type="caution">
    <text evidence="6">The sequence shown here is derived from an EMBL/GenBank/DDBJ whole genome shotgun (WGS) entry which is preliminary data.</text>
</comment>
<dbReference type="InterPro" id="IPR046947">
    <property type="entry name" value="LytR-like"/>
</dbReference>
<dbReference type="GO" id="GO:0003677">
    <property type="term" value="F:DNA binding"/>
    <property type="evidence" value="ECO:0007669"/>
    <property type="project" value="UniProtKB-KW"/>
</dbReference>
<dbReference type="Pfam" id="PF00072">
    <property type="entry name" value="Response_reg"/>
    <property type="match status" value="1"/>
</dbReference>
<dbReference type="SMART" id="SM00850">
    <property type="entry name" value="LytTR"/>
    <property type="match status" value="1"/>
</dbReference>
<dbReference type="PROSITE" id="PS50110">
    <property type="entry name" value="RESPONSE_REGULATORY"/>
    <property type="match status" value="1"/>
</dbReference>
<comment type="function">
    <text evidence="2">May play the central regulatory role in sporulation. It may be an element of the effector pathway responsible for the activation of sporulation genes in response to nutritional stress. Spo0A may act in concert with spo0H (a sigma factor) to control the expression of some genes that are critical to the sporulation process.</text>
</comment>
<keyword evidence="7" id="KW-1185">Reference proteome</keyword>
<dbReference type="Gene3D" id="3.40.50.2300">
    <property type="match status" value="1"/>
</dbReference>
<dbReference type="InterPro" id="IPR007492">
    <property type="entry name" value="LytTR_DNA-bd_dom"/>
</dbReference>
<feature type="domain" description="HTH LytTR-type" evidence="5">
    <location>
        <begin position="133"/>
        <end position="196"/>
    </location>
</feature>
<dbReference type="SMART" id="SM00448">
    <property type="entry name" value="REC"/>
    <property type="match status" value="1"/>
</dbReference>
<dbReference type="InterPro" id="IPR001789">
    <property type="entry name" value="Sig_transdc_resp-reg_receiver"/>
</dbReference>
<evidence type="ECO:0000259" key="4">
    <source>
        <dbReference type="PROSITE" id="PS50110"/>
    </source>
</evidence>
<evidence type="ECO:0000256" key="2">
    <source>
        <dbReference type="ARBA" id="ARBA00024867"/>
    </source>
</evidence>
<dbReference type="SUPFAM" id="SSF52172">
    <property type="entry name" value="CheY-like"/>
    <property type="match status" value="1"/>
</dbReference>
<protein>
    <recommendedName>
        <fullName evidence="1">Stage 0 sporulation protein A homolog</fullName>
    </recommendedName>
</protein>
<evidence type="ECO:0000313" key="6">
    <source>
        <dbReference type="EMBL" id="MEQ2536314.1"/>
    </source>
</evidence>
<name>A0ABV1GS35_9FIRM</name>
<evidence type="ECO:0000259" key="5">
    <source>
        <dbReference type="PROSITE" id="PS50930"/>
    </source>
</evidence>
<keyword evidence="6" id="KW-0238">DNA-binding</keyword>
<sequence>MNILIVEDNDIQLQSLYKILSEKYTEDSFTYMLADNYDEAIRIINTNNIDIFILDIALSDNPNGGIDIARFIRFKKNMPYTPIIFITSIATQITTALNELHCCSYIYKPYKPDDVYSAFNFCIHKDIEKSSYITLQDINSISLKINFSDIYFIEADSHILIFYTKSGRFLIRNKSMDSVEQNLPDEFVRCHRKYIVCVAYVTNYDKTNRMITISTVINNKPQNFHIGIGKKYKDEFEERY</sequence>